<protein>
    <submittedName>
        <fullName evidence="1">YciF bacterial stress response protein, ferritin-like iron-binding domain</fullName>
    </submittedName>
</protein>
<dbReference type="EMBL" id="CP040089">
    <property type="protein sequence ID" value="QGA80862.1"/>
    <property type="molecule type" value="Genomic_DNA"/>
</dbReference>
<dbReference type="GeneID" id="42365375"/>
<name>A0A5Q0UGT4_9ARCH</name>
<dbReference type="SUPFAM" id="SSF47240">
    <property type="entry name" value="Ferritin-like"/>
    <property type="match status" value="1"/>
</dbReference>
<proteinExistence type="predicted"/>
<dbReference type="InterPro" id="IPR012347">
    <property type="entry name" value="Ferritin-like"/>
</dbReference>
<reference evidence="2" key="1">
    <citation type="submission" date="2019-05" db="EMBL/GenBank/DDBJ databases">
        <title>Candidatus Nanohalobium constans, a novel model system to study the DPANN nano-sized archaea: genomic and physiological characterization of a nanoarchaeon co-cultured with its chitinotrophic host.</title>
        <authorList>
            <person name="La Cono V."/>
            <person name="Arcadi E."/>
            <person name="Crisafi F."/>
            <person name="Denaro R."/>
            <person name="La Spada G."/>
            <person name="Messina E."/>
            <person name="Smedile F."/>
            <person name="Toshchakov S.V."/>
            <person name="Shevchenko M.A."/>
            <person name="Golyshin P.N."/>
            <person name="Golyshina O.V."/>
            <person name="Ferrer M."/>
            <person name="Rohde M."/>
            <person name="Mushegian A."/>
            <person name="Sorokin D.Y."/>
            <person name="Giuliano L."/>
            <person name="Yakimov M.M."/>
        </authorList>
    </citation>
    <scope>NUCLEOTIDE SEQUENCE [LARGE SCALE GENOMIC DNA]</scope>
    <source>
        <strain evidence="2">LC1Nh</strain>
    </source>
</reference>
<dbReference type="OrthoDB" id="302765at2157"/>
<evidence type="ECO:0000313" key="2">
    <source>
        <dbReference type="Proteomes" id="UP000377803"/>
    </source>
</evidence>
<evidence type="ECO:0000313" key="1">
    <source>
        <dbReference type="EMBL" id="QGA80862.1"/>
    </source>
</evidence>
<sequence length="170" mass="20006">MDDKIDSSYDLFVHDLKSMLYLERRLMDELESMSGEVTSDKLRDALLEHQEETSDQVDRLERIFNIMGVDAESHVTADFRGIFEEAEQLNERIDEVELINIAFLNSAKKVEHIEVSSYKSMIDMAERFDMDDDVIDLLEDSLEEEKDARDKLERMSKSSWWEKMVENLMP</sequence>
<accession>A0A5Q0UGT4</accession>
<dbReference type="RefSeq" id="WP_153550606.1">
    <property type="nucleotide sequence ID" value="NZ_CP040089.1"/>
</dbReference>
<dbReference type="PANTHER" id="PTHR30565:SF9">
    <property type="entry name" value="PROTEIN YCIF"/>
    <property type="match status" value="1"/>
</dbReference>
<dbReference type="PANTHER" id="PTHR30565">
    <property type="entry name" value="PROTEIN YCIF"/>
    <property type="match status" value="1"/>
</dbReference>
<dbReference type="InterPro" id="IPR009078">
    <property type="entry name" value="Ferritin-like_SF"/>
</dbReference>
<dbReference type="Proteomes" id="UP000377803">
    <property type="component" value="Chromosome"/>
</dbReference>
<dbReference type="Pfam" id="PF05974">
    <property type="entry name" value="DUF892"/>
    <property type="match status" value="1"/>
</dbReference>
<dbReference type="InterPro" id="IPR047114">
    <property type="entry name" value="YciF"/>
</dbReference>
<dbReference type="InterPro" id="IPR010287">
    <property type="entry name" value="DUF892_YciF-like"/>
</dbReference>
<organism evidence="1 2">
    <name type="scientific">Candidatus Nanohalobium constans</name>
    <dbReference type="NCBI Taxonomy" id="2565781"/>
    <lineage>
        <taxon>Archaea</taxon>
        <taxon>Candidatus Nanohalarchaeota</taxon>
        <taxon>Candidatus Nanohalobia</taxon>
        <taxon>Candidatus Nanohalobiales</taxon>
        <taxon>Candidatus Nanohalobiaceae</taxon>
        <taxon>Candidatus Nanohalobium</taxon>
    </lineage>
</organism>
<dbReference type="KEGG" id="ncon:LC1Nh_0982"/>
<keyword evidence="2" id="KW-1185">Reference proteome</keyword>
<dbReference type="Gene3D" id="1.20.1260.10">
    <property type="match status" value="1"/>
</dbReference>
<gene>
    <name evidence="1" type="primary">yciF</name>
    <name evidence="1" type="ORF">LC1Nh_0982</name>
</gene>
<dbReference type="AlphaFoldDB" id="A0A5Q0UGT4"/>